<reference evidence="2" key="1">
    <citation type="submission" date="2014-09" db="EMBL/GenBank/DDBJ databases">
        <authorList>
            <person name="Magalhaes I.L.F."/>
            <person name="Oliveira U."/>
            <person name="Santos F.R."/>
            <person name="Vidigal T.H.D.A."/>
            <person name="Brescovit A.D."/>
            <person name="Santos A.J."/>
        </authorList>
    </citation>
    <scope>NUCLEOTIDE SEQUENCE</scope>
    <source>
        <tissue evidence="2">Shoot tissue taken approximately 20 cm above the soil surface</tissue>
    </source>
</reference>
<accession>A0A0A9SNF2</accession>
<evidence type="ECO:0000256" key="1">
    <source>
        <dbReference type="SAM" id="MobiDB-lite"/>
    </source>
</evidence>
<feature type="compositionally biased region" description="Low complexity" evidence="1">
    <location>
        <begin position="13"/>
        <end position="22"/>
    </location>
</feature>
<dbReference type="AlphaFoldDB" id="A0A0A9SNF2"/>
<dbReference type="EMBL" id="GBRH01279356">
    <property type="protein sequence ID" value="JAD18539.1"/>
    <property type="molecule type" value="Transcribed_RNA"/>
</dbReference>
<name>A0A0A9SNF2_ARUDO</name>
<proteinExistence type="predicted"/>
<organism evidence="2">
    <name type="scientific">Arundo donax</name>
    <name type="common">Giant reed</name>
    <name type="synonym">Donax arundinaceus</name>
    <dbReference type="NCBI Taxonomy" id="35708"/>
    <lineage>
        <taxon>Eukaryota</taxon>
        <taxon>Viridiplantae</taxon>
        <taxon>Streptophyta</taxon>
        <taxon>Embryophyta</taxon>
        <taxon>Tracheophyta</taxon>
        <taxon>Spermatophyta</taxon>
        <taxon>Magnoliopsida</taxon>
        <taxon>Liliopsida</taxon>
        <taxon>Poales</taxon>
        <taxon>Poaceae</taxon>
        <taxon>PACMAD clade</taxon>
        <taxon>Arundinoideae</taxon>
        <taxon>Arundineae</taxon>
        <taxon>Arundo</taxon>
    </lineage>
</organism>
<reference evidence="2" key="2">
    <citation type="journal article" date="2015" name="Data Brief">
        <title>Shoot transcriptome of the giant reed, Arundo donax.</title>
        <authorList>
            <person name="Barrero R.A."/>
            <person name="Guerrero F.D."/>
            <person name="Moolhuijzen P."/>
            <person name="Goolsby J.A."/>
            <person name="Tidwell J."/>
            <person name="Bellgard S.E."/>
            <person name="Bellgard M.I."/>
        </authorList>
    </citation>
    <scope>NUCLEOTIDE SEQUENCE</scope>
    <source>
        <tissue evidence="2">Shoot tissue taken approximately 20 cm above the soil surface</tissue>
    </source>
</reference>
<sequence length="54" mass="5676">MSGCASVPPRWYPSSTSLSSSHEPLHTLGTSQSPSPQQSHDPHTGTGHFNGGYP</sequence>
<protein>
    <submittedName>
        <fullName evidence="2">Uncharacterized protein</fullName>
    </submittedName>
</protein>
<evidence type="ECO:0000313" key="2">
    <source>
        <dbReference type="EMBL" id="JAD18539.1"/>
    </source>
</evidence>
<feature type="region of interest" description="Disordered" evidence="1">
    <location>
        <begin position="1"/>
        <end position="54"/>
    </location>
</feature>